<accession>A0A420PPL0</accession>
<comment type="caution">
    <text evidence="2">The sequence shown here is derived from an EMBL/GenBank/DDBJ whole genome shotgun (WGS) entry which is preliminary data.</text>
</comment>
<name>A0A420PPL0_FUSOX</name>
<feature type="chain" id="PRO_5019098844" evidence="1">
    <location>
        <begin position="20"/>
        <end position="101"/>
    </location>
</feature>
<gene>
    <name evidence="2" type="ORF">BFJ68_g15177</name>
</gene>
<proteinExistence type="predicted"/>
<protein>
    <submittedName>
        <fullName evidence="2">Uncharacterized protein</fullName>
    </submittedName>
</protein>
<dbReference type="Proteomes" id="UP000285860">
    <property type="component" value="Unassembled WGS sequence"/>
</dbReference>
<evidence type="ECO:0000313" key="3">
    <source>
        <dbReference type="Proteomes" id="UP000285860"/>
    </source>
</evidence>
<evidence type="ECO:0000313" key="2">
    <source>
        <dbReference type="EMBL" id="RKK94451.1"/>
    </source>
</evidence>
<dbReference type="AlphaFoldDB" id="A0A420PPL0"/>
<feature type="signal peptide" evidence="1">
    <location>
        <begin position="1"/>
        <end position="19"/>
    </location>
</feature>
<evidence type="ECO:0000256" key="1">
    <source>
        <dbReference type="SAM" id="SignalP"/>
    </source>
</evidence>
<dbReference type="EMBL" id="MRCY01000148">
    <property type="protein sequence ID" value="RKK94451.1"/>
    <property type="molecule type" value="Genomic_DNA"/>
</dbReference>
<organism evidence="2 3">
    <name type="scientific">Fusarium oxysporum</name>
    <name type="common">Fusarium vascular wilt</name>
    <dbReference type="NCBI Taxonomy" id="5507"/>
    <lineage>
        <taxon>Eukaryota</taxon>
        <taxon>Fungi</taxon>
        <taxon>Dikarya</taxon>
        <taxon>Ascomycota</taxon>
        <taxon>Pezizomycotina</taxon>
        <taxon>Sordariomycetes</taxon>
        <taxon>Hypocreomycetidae</taxon>
        <taxon>Hypocreales</taxon>
        <taxon>Nectriaceae</taxon>
        <taxon>Fusarium</taxon>
        <taxon>Fusarium oxysporum species complex</taxon>
    </lineage>
</organism>
<sequence length="101" mass="10586">MLLAHVVLSLAFGAFAVSARYLPSTTSNAITVPTPSYLFMTHLNLAKPLDIIPLLEASVAVVEPVINGTNTGHALNGTTHADLVGAVVVANNTIRNTFSFL</sequence>
<keyword evidence="1" id="KW-0732">Signal</keyword>
<reference evidence="2 3" key="1">
    <citation type="journal article" date="2018" name="Sci. Rep.">
        <title>Characterisation of pathogen-specific regions and novel effector candidates in Fusarium oxysporum f. sp. cepae.</title>
        <authorList>
            <person name="Armitage A.D."/>
            <person name="Taylor A."/>
            <person name="Sobczyk M.K."/>
            <person name="Baxter L."/>
            <person name="Greenfield B.P."/>
            <person name="Bates H.J."/>
            <person name="Wilson F."/>
            <person name="Jackson A.C."/>
            <person name="Ott S."/>
            <person name="Harrison R.J."/>
            <person name="Clarkson J.P."/>
        </authorList>
    </citation>
    <scope>NUCLEOTIDE SEQUENCE [LARGE SCALE GENOMIC DNA]</scope>
    <source>
        <strain evidence="2 3">Fo_A28</strain>
    </source>
</reference>